<reference evidence="7" key="1">
    <citation type="journal article" date="2019" name="Int. J. Syst. Evol. Microbiol.">
        <title>The Global Catalogue of Microorganisms (GCM) 10K type strain sequencing project: providing services to taxonomists for standard genome sequencing and annotation.</title>
        <authorList>
            <consortium name="The Broad Institute Genomics Platform"/>
            <consortium name="The Broad Institute Genome Sequencing Center for Infectious Disease"/>
            <person name="Wu L."/>
            <person name="Ma J."/>
        </authorList>
    </citation>
    <scope>NUCLEOTIDE SEQUENCE [LARGE SCALE GENOMIC DNA]</scope>
    <source>
        <strain evidence="7">JCM 18050</strain>
    </source>
</reference>
<gene>
    <name evidence="6" type="ORF">GCM10023211_02940</name>
</gene>
<evidence type="ECO:0000313" key="6">
    <source>
        <dbReference type="EMBL" id="GAA5104784.1"/>
    </source>
</evidence>
<feature type="transmembrane region" description="Helical" evidence="4">
    <location>
        <begin position="249"/>
        <end position="269"/>
    </location>
</feature>
<protein>
    <submittedName>
        <fullName evidence="6">MFS transporter</fullName>
    </submittedName>
</protein>
<evidence type="ECO:0000256" key="2">
    <source>
        <dbReference type="ARBA" id="ARBA00022989"/>
    </source>
</evidence>
<dbReference type="InterPro" id="IPR036259">
    <property type="entry name" value="MFS_trans_sf"/>
</dbReference>
<comment type="caution">
    <text evidence="6">The sequence shown here is derived from an EMBL/GenBank/DDBJ whole genome shotgun (WGS) entry which is preliminary data.</text>
</comment>
<dbReference type="Pfam" id="PF07690">
    <property type="entry name" value="MFS_1"/>
    <property type="match status" value="1"/>
</dbReference>
<feature type="transmembrane region" description="Helical" evidence="4">
    <location>
        <begin position="42"/>
        <end position="61"/>
    </location>
</feature>
<evidence type="ECO:0000256" key="1">
    <source>
        <dbReference type="ARBA" id="ARBA00022692"/>
    </source>
</evidence>
<feature type="domain" description="Major facilitator superfamily (MFS) profile" evidence="5">
    <location>
        <begin position="1"/>
        <end position="365"/>
    </location>
</feature>
<feature type="transmembrane region" description="Helical" evidence="4">
    <location>
        <begin position="213"/>
        <end position="237"/>
    </location>
</feature>
<dbReference type="InterPro" id="IPR011701">
    <property type="entry name" value="MFS"/>
</dbReference>
<keyword evidence="2 4" id="KW-1133">Transmembrane helix</keyword>
<feature type="transmembrane region" description="Helical" evidence="4">
    <location>
        <begin position="67"/>
        <end position="89"/>
    </location>
</feature>
<keyword evidence="7" id="KW-1185">Reference proteome</keyword>
<dbReference type="PANTHER" id="PTHR43129:SF1">
    <property type="entry name" value="FOSMIDOMYCIN RESISTANCE PROTEIN"/>
    <property type="match status" value="1"/>
</dbReference>
<evidence type="ECO:0000256" key="4">
    <source>
        <dbReference type="SAM" id="Phobius"/>
    </source>
</evidence>
<evidence type="ECO:0000259" key="5">
    <source>
        <dbReference type="PROSITE" id="PS50850"/>
    </source>
</evidence>
<dbReference type="PROSITE" id="PS50850">
    <property type="entry name" value="MFS"/>
    <property type="match status" value="1"/>
</dbReference>
<dbReference type="InterPro" id="IPR020846">
    <property type="entry name" value="MFS_dom"/>
</dbReference>
<proteinExistence type="predicted"/>
<dbReference type="EMBL" id="BAABHY010000001">
    <property type="protein sequence ID" value="GAA5104784.1"/>
    <property type="molecule type" value="Genomic_DNA"/>
</dbReference>
<dbReference type="Proteomes" id="UP001500171">
    <property type="component" value="Unassembled WGS sequence"/>
</dbReference>
<keyword evidence="3 4" id="KW-0472">Membrane</keyword>
<accession>A0ABP9MZ18</accession>
<evidence type="ECO:0000256" key="3">
    <source>
        <dbReference type="ARBA" id="ARBA00023136"/>
    </source>
</evidence>
<feature type="transmembrane region" description="Helical" evidence="4">
    <location>
        <begin position="275"/>
        <end position="292"/>
    </location>
</feature>
<organism evidence="6 7">
    <name type="scientific">Orbus sasakiae</name>
    <dbReference type="NCBI Taxonomy" id="1078475"/>
    <lineage>
        <taxon>Bacteria</taxon>
        <taxon>Pseudomonadati</taxon>
        <taxon>Pseudomonadota</taxon>
        <taxon>Gammaproteobacteria</taxon>
        <taxon>Orbales</taxon>
        <taxon>Orbaceae</taxon>
        <taxon>Orbus</taxon>
    </lineage>
</organism>
<dbReference type="Gene3D" id="1.20.1250.20">
    <property type="entry name" value="MFS general substrate transporter like domains"/>
    <property type="match status" value="2"/>
</dbReference>
<sequence>MLLTNNDISFVQIGFAISVFNIVSALVQAPVGFFVDKLGPKRVLIAGLIVGSLSFLSLGFINHYTWLVIAMGIAGLANAVYHPADYAILSQNVTESRMGRAFSLHTFSGYIGFAVTPTLMLTVSSLYNVSMAFIVSGIIGLFAAIILYPKAKNESVKKDPLIIPENPALAVKPNNKIPLVTPAILLMLVLFLLLSLSGGSIQNFSVSALVTGYSISLADANIALTAFLVTSSIGVLVGGQLADYTRRHGLIAAGALVITALLAFVLAILTVSSTIMITFLIGAMGFLSGIIAPSRDMLVRSVSPKGAEGRVFGIVSTGFNLGGTIGPILFGWILDQGYPRGIFWSTAIFMVLTAIIAFYQETKGRKNKS</sequence>
<feature type="transmembrane region" description="Helical" evidence="4">
    <location>
        <begin position="179"/>
        <end position="201"/>
    </location>
</feature>
<feature type="transmembrane region" description="Helical" evidence="4">
    <location>
        <begin position="312"/>
        <end position="334"/>
    </location>
</feature>
<evidence type="ECO:0000313" key="7">
    <source>
        <dbReference type="Proteomes" id="UP001500171"/>
    </source>
</evidence>
<feature type="transmembrane region" description="Helical" evidence="4">
    <location>
        <begin position="126"/>
        <end position="148"/>
    </location>
</feature>
<name>A0ABP9MZ18_9GAMM</name>
<feature type="transmembrane region" description="Helical" evidence="4">
    <location>
        <begin position="12"/>
        <end position="35"/>
    </location>
</feature>
<keyword evidence="1 4" id="KW-0812">Transmembrane</keyword>
<feature type="transmembrane region" description="Helical" evidence="4">
    <location>
        <begin position="101"/>
        <end position="120"/>
    </location>
</feature>
<dbReference type="SUPFAM" id="SSF103473">
    <property type="entry name" value="MFS general substrate transporter"/>
    <property type="match status" value="1"/>
</dbReference>
<feature type="transmembrane region" description="Helical" evidence="4">
    <location>
        <begin position="340"/>
        <end position="359"/>
    </location>
</feature>
<dbReference type="PANTHER" id="PTHR43129">
    <property type="entry name" value="FOSMIDOMYCIN RESISTANCE PROTEIN"/>
    <property type="match status" value="1"/>
</dbReference>